<gene>
    <name evidence="1" type="ORF">BHW43_01170</name>
</gene>
<dbReference type="AlphaFoldDB" id="A0A1Q6RAX6"/>
<proteinExistence type="predicted"/>
<evidence type="ECO:0000313" key="2">
    <source>
        <dbReference type="Proteomes" id="UP000186777"/>
    </source>
</evidence>
<dbReference type="RefSeq" id="WP_302288851.1">
    <property type="nucleotide sequence ID" value="NZ_CATZBJ010000004.1"/>
</dbReference>
<evidence type="ECO:0000313" key="1">
    <source>
        <dbReference type="EMBL" id="OLA39523.1"/>
    </source>
</evidence>
<comment type="caution">
    <text evidence="1">The sequence shown here is derived from an EMBL/GenBank/DDBJ whole genome shotgun (WGS) entry which is preliminary data.</text>
</comment>
<name>A0A1Q6RAX6_9FIRM</name>
<dbReference type="Proteomes" id="UP000186777">
    <property type="component" value="Unassembled WGS sequence"/>
</dbReference>
<dbReference type="EMBL" id="MNTG01000001">
    <property type="protein sequence ID" value="OLA39523.1"/>
    <property type="molecule type" value="Genomic_DNA"/>
</dbReference>
<dbReference type="STRING" id="626940.BHW43_01170"/>
<reference evidence="1 2" key="1">
    <citation type="journal article" date="2016" name="Nat. Biotechnol.">
        <title>Measurement of bacterial replication rates in microbial communities.</title>
        <authorList>
            <person name="Brown C.T."/>
            <person name="Olm M.R."/>
            <person name="Thomas B.C."/>
            <person name="Banfield J.F."/>
        </authorList>
    </citation>
    <scope>NUCLEOTIDE SEQUENCE [LARGE SCALE GENOMIC DNA]</scope>
    <source>
        <strain evidence="1">46_33</strain>
    </source>
</reference>
<organism evidence="1 2">
    <name type="scientific">Phascolarctobacterium succinatutens</name>
    <dbReference type="NCBI Taxonomy" id="626940"/>
    <lineage>
        <taxon>Bacteria</taxon>
        <taxon>Bacillati</taxon>
        <taxon>Bacillota</taxon>
        <taxon>Negativicutes</taxon>
        <taxon>Acidaminococcales</taxon>
        <taxon>Acidaminococcaceae</taxon>
        <taxon>Phascolarctobacterium</taxon>
    </lineage>
</organism>
<protein>
    <submittedName>
        <fullName evidence="1">Uncharacterized protein</fullName>
    </submittedName>
</protein>
<accession>A0A1Q6RAX6</accession>
<sequence>MANKHGGGAKTNANGLRFEQDTSLNTALINAGYRIQEEEVFSGNKSIGFSVPQHKLYSKFLEPNGIHYSDYNSKKWLPDECFINKKEKTAYIIEKKFQNSPGSVDEKLQGCDFKKKMYKKLFTPLGYKVVYLYVFNDWFKHPRYRDILDYIKENGCYYFFNEIPLDFLGLA</sequence>